<dbReference type="Pfam" id="PF20358">
    <property type="entry name" value="DUF6653"/>
    <property type="match status" value="1"/>
</dbReference>
<dbReference type="RefSeq" id="WP_281290438.1">
    <property type="nucleotide sequence ID" value="NZ_VFPH01000002.1"/>
</dbReference>
<comment type="caution">
    <text evidence="1">The sequence shown here is derived from an EMBL/GenBank/DDBJ whole genome shotgun (WGS) entry which is preliminary data.</text>
</comment>
<evidence type="ECO:0000313" key="2">
    <source>
        <dbReference type="Proteomes" id="UP000319818"/>
    </source>
</evidence>
<dbReference type="InterPro" id="IPR046595">
    <property type="entry name" value="DUF6653"/>
</dbReference>
<protein>
    <submittedName>
        <fullName evidence="1">Uncharacterized protein</fullName>
    </submittedName>
</protein>
<evidence type="ECO:0000313" key="1">
    <source>
        <dbReference type="EMBL" id="TQM36858.1"/>
    </source>
</evidence>
<name>A0A543FSN9_9PSEU</name>
<keyword evidence="2" id="KW-1185">Reference proteome</keyword>
<accession>A0A543FSN9</accession>
<dbReference type="AlphaFoldDB" id="A0A543FSN9"/>
<reference evidence="1 2" key="1">
    <citation type="submission" date="2019-06" db="EMBL/GenBank/DDBJ databases">
        <title>Sequencing the genomes of 1000 actinobacteria strains.</title>
        <authorList>
            <person name="Klenk H.-P."/>
        </authorList>
    </citation>
    <scope>NUCLEOTIDE SEQUENCE [LARGE SCALE GENOMIC DNA]</scope>
    <source>
        <strain evidence="1 2">DSM 45511</strain>
    </source>
</reference>
<sequence length="42" mass="4526">MAAMEKAVLGEALGADRNHVPVPVRHRVAPNVLLHDDMAARP</sequence>
<dbReference type="EMBL" id="VFPH01000002">
    <property type="protein sequence ID" value="TQM36858.1"/>
    <property type="molecule type" value="Genomic_DNA"/>
</dbReference>
<gene>
    <name evidence="1" type="ORF">FB388_4045</name>
</gene>
<organism evidence="1 2">
    <name type="scientific">Pseudonocardia cypriaca</name>
    <dbReference type="NCBI Taxonomy" id="882449"/>
    <lineage>
        <taxon>Bacteria</taxon>
        <taxon>Bacillati</taxon>
        <taxon>Actinomycetota</taxon>
        <taxon>Actinomycetes</taxon>
        <taxon>Pseudonocardiales</taxon>
        <taxon>Pseudonocardiaceae</taxon>
        <taxon>Pseudonocardia</taxon>
    </lineage>
</organism>
<dbReference type="Proteomes" id="UP000319818">
    <property type="component" value="Unassembled WGS sequence"/>
</dbReference>
<proteinExistence type="predicted"/>